<dbReference type="Proteomes" id="UP000325395">
    <property type="component" value="Unassembled WGS sequence"/>
</dbReference>
<dbReference type="InterPro" id="IPR036864">
    <property type="entry name" value="Zn2-C6_fun-type_DNA-bd_sf"/>
</dbReference>
<keyword evidence="1" id="KW-0805">Transcription regulation</keyword>
<name>A0ABQ6WD44_9EURO</name>
<dbReference type="CDD" id="cd00067">
    <property type="entry name" value="GAL4"/>
    <property type="match status" value="1"/>
</dbReference>
<evidence type="ECO:0000256" key="1">
    <source>
        <dbReference type="ARBA" id="ARBA00023015"/>
    </source>
</evidence>
<sequence>MSRRTSQACDACRYRKVKCNGARPCSQCAHLNLSCNFSVAPVKRRPGGRGHLVAQLRTRQVRTGMVHGAQSLPTISRTDLKDRDTHSIRPAPGAHILPVGFFLELLPQFSNFVYPLNPIISPDEIRQSIASMHITADDEALVYAFAAVTINRTQAYSTLHGSFAGLMANLIRHSLKAYREGEINGYDWEGGGLGHLPVNIKRVMTCIFLGICMIPFGQFDRSFFILREAITIIQTRDVHRWQANDDPESRREVARWQRVYWEAYIHERSLALMPSFPSILTALETGLPMADTSIPAHVDLGFRRLIHLFLVQDETFFAHWRAQHSPGHPAPDMTAGWIEFKQAQLDDNEVGTAEEVALLQAQGLGSLTEFQQADLVITRIWLRTLVWQLALSHGLLCSAPSQSPEESLSFHFPVERLSTELRNLVDHLQSVASVGIHGHGILQKLFDIVTTVADVLTLPLTPGQVEQSTVKRMDDFLRIVKFLLRFEGTATEQRNYVRARVTALQEIYTFVDFGEAMML</sequence>
<dbReference type="PANTHER" id="PTHR31668:SF24">
    <property type="entry name" value="TRANSCRIPTION FACTOR, PUTATIVE-RELATED"/>
    <property type="match status" value="1"/>
</dbReference>
<dbReference type="CDD" id="cd12148">
    <property type="entry name" value="fungal_TF_MHR"/>
    <property type="match status" value="1"/>
</dbReference>
<evidence type="ECO:0000259" key="5">
    <source>
        <dbReference type="PROSITE" id="PS50048"/>
    </source>
</evidence>
<dbReference type="PROSITE" id="PS00463">
    <property type="entry name" value="ZN2_CY6_FUNGAL_1"/>
    <property type="match status" value="1"/>
</dbReference>
<dbReference type="InterPro" id="IPR001138">
    <property type="entry name" value="Zn2Cys6_DnaBD"/>
</dbReference>
<evidence type="ECO:0000256" key="3">
    <source>
        <dbReference type="ARBA" id="ARBA00023163"/>
    </source>
</evidence>
<dbReference type="Gene3D" id="4.10.240.10">
    <property type="entry name" value="Zn(2)-C6 fungal-type DNA-binding domain"/>
    <property type="match status" value="1"/>
</dbReference>
<dbReference type="EMBL" id="ML735774">
    <property type="protein sequence ID" value="KAE8415033.1"/>
    <property type="molecule type" value="Genomic_DNA"/>
</dbReference>
<keyword evidence="2" id="KW-0238">DNA-binding</keyword>
<gene>
    <name evidence="6" type="ORF">BDV36DRAFT_298445</name>
</gene>
<dbReference type="PROSITE" id="PS50048">
    <property type="entry name" value="ZN2_CY6_FUNGAL_2"/>
    <property type="match status" value="1"/>
</dbReference>
<dbReference type="SUPFAM" id="SSF57701">
    <property type="entry name" value="Zn2/Cys6 DNA-binding domain"/>
    <property type="match status" value="1"/>
</dbReference>
<dbReference type="Pfam" id="PF00172">
    <property type="entry name" value="Zn_clus"/>
    <property type="match status" value="1"/>
</dbReference>
<dbReference type="InterPro" id="IPR050797">
    <property type="entry name" value="Carb_Metab_Trans_Reg"/>
</dbReference>
<keyword evidence="7" id="KW-1185">Reference proteome</keyword>
<keyword evidence="3" id="KW-0804">Transcription</keyword>
<feature type="domain" description="Zn(2)-C6 fungal-type" evidence="5">
    <location>
        <begin position="8"/>
        <end position="37"/>
    </location>
</feature>
<proteinExistence type="predicted"/>
<dbReference type="SMART" id="SM00066">
    <property type="entry name" value="GAL4"/>
    <property type="match status" value="1"/>
</dbReference>
<evidence type="ECO:0000313" key="6">
    <source>
        <dbReference type="EMBL" id="KAE8415033.1"/>
    </source>
</evidence>
<evidence type="ECO:0000256" key="2">
    <source>
        <dbReference type="ARBA" id="ARBA00023125"/>
    </source>
</evidence>
<evidence type="ECO:0000313" key="7">
    <source>
        <dbReference type="Proteomes" id="UP000325395"/>
    </source>
</evidence>
<keyword evidence="4" id="KW-0539">Nucleus</keyword>
<reference evidence="6 7" key="1">
    <citation type="submission" date="2019-04" db="EMBL/GenBank/DDBJ databases">
        <authorList>
            <consortium name="DOE Joint Genome Institute"/>
            <person name="Mondo S."/>
            <person name="Kjaerbolling I."/>
            <person name="Vesth T."/>
            <person name="Frisvad J.C."/>
            <person name="Nybo J.L."/>
            <person name="Theobald S."/>
            <person name="Kildgaard S."/>
            <person name="Isbrandt T."/>
            <person name="Kuo A."/>
            <person name="Sato A."/>
            <person name="Lyhne E.K."/>
            <person name="Kogle M.E."/>
            <person name="Wiebenga A."/>
            <person name="Kun R.S."/>
            <person name="Lubbers R.J."/>
            <person name="Makela M.R."/>
            <person name="Barry K."/>
            <person name="Chovatia M."/>
            <person name="Clum A."/>
            <person name="Daum C."/>
            <person name="Haridas S."/>
            <person name="He G."/>
            <person name="LaButti K."/>
            <person name="Lipzen A."/>
            <person name="Riley R."/>
            <person name="Salamov A."/>
            <person name="Simmons B.A."/>
            <person name="Magnuson J.K."/>
            <person name="Henrissat B."/>
            <person name="Mortensen U.H."/>
            <person name="Larsen T.O."/>
            <person name="Devries R.P."/>
            <person name="Grigoriev I.V."/>
            <person name="Machida M."/>
            <person name="Baker S.E."/>
            <person name="Andersen M.R."/>
            <person name="Cantor M.N."/>
            <person name="Hua S.X."/>
        </authorList>
    </citation>
    <scope>NUCLEOTIDE SEQUENCE [LARGE SCALE GENOMIC DNA]</scope>
    <source>
        <strain evidence="6 7">CBS 117616</strain>
    </source>
</reference>
<dbReference type="PANTHER" id="PTHR31668">
    <property type="entry name" value="GLUCOSE TRANSPORT TRANSCRIPTION REGULATOR RGT1-RELATED-RELATED"/>
    <property type="match status" value="1"/>
</dbReference>
<evidence type="ECO:0000256" key="4">
    <source>
        <dbReference type="ARBA" id="ARBA00023242"/>
    </source>
</evidence>
<organism evidence="6 7">
    <name type="scientific">Aspergillus pseudocaelatus</name>
    <dbReference type="NCBI Taxonomy" id="1825620"/>
    <lineage>
        <taxon>Eukaryota</taxon>
        <taxon>Fungi</taxon>
        <taxon>Dikarya</taxon>
        <taxon>Ascomycota</taxon>
        <taxon>Pezizomycotina</taxon>
        <taxon>Eurotiomycetes</taxon>
        <taxon>Eurotiomycetidae</taxon>
        <taxon>Eurotiales</taxon>
        <taxon>Aspergillaceae</taxon>
        <taxon>Aspergillus</taxon>
        <taxon>Aspergillus subgen. Circumdati</taxon>
    </lineage>
</organism>
<protein>
    <recommendedName>
        <fullName evidence="5">Zn(2)-C6 fungal-type domain-containing protein</fullName>
    </recommendedName>
</protein>
<accession>A0ABQ6WD44</accession>